<organism evidence="2 3">
    <name type="scientific">Candidatus Ventrousia excrementavium</name>
    <dbReference type="NCBI Taxonomy" id="2840961"/>
    <lineage>
        <taxon>Bacteria</taxon>
        <taxon>Bacillati</taxon>
        <taxon>Bacillota</taxon>
        <taxon>Clostridia</taxon>
        <taxon>Eubacteriales</taxon>
        <taxon>Clostridiaceae</taxon>
        <taxon>Clostridiaceae incertae sedis</taxon>
        <taxon>Candidatus Ventrousia</taxon>
    </lineage>
</organism>
<dbReference type="InterPro" id="IPR004360">
    <property type="entry name" value="Glyas_Fos-R_dOase_dom"/>
</dbReference>
<evidence type="ECO:0000313" key="3">
    <source>
        <dbReference type="Proteomes" id="UP000824073"/>
    </source>
</evidence>
<dbReference type="InterPro" id="IPR029068">
    <property type="entry name" value="Glyas_Bleomycin-R_OHBP_Dase"/>
</dbReference>
<dbReference type="Pfam" id="PF00903">
    <property type="entry name" value="Glyoxalase"/>
    <property type="match status" value="1"/>
</dbReference>
<dbReference type="InterPro" id="IPR037523">
    <property type="entry name" value="VOC_core"/>
</dbReference>
<reference evidence="2" key="1">
    <citation type="submission" date="2020-10" db="EMBL/GenBank/DDBJ databases">
        <authorList>
            <person name="Gilroy R."/>
        </authorList>
    </citation>
    <scope>NUCLEOTIDE SEQUENCE</scope>
    <source>
        <strain evidence="2">CHK191-8634</strain>
    </source>
</reference>
<dbReference type="AlphaFoldDB" id="A0A9D1IU59"/>
<protein>
    <submittedName>
        <fullName evidence="2">VOC family protein</fullName>
    </submittedName>
</protein>
<dbReference type="PANTHER" id="PTHR36503:SF1">
    <property type="entry name" value="BLR2520 PROTEIN"/>
    <property type="match status" value="1"/>
</dbReference>
<evidence type="ECO:0000259" key="1">
    <source>
        <dbReference type="PROSITE" id="PS51819"/>
    </source>
</evidence>
<dbReference type="Gene3D" id="3.10.180.10">
    <property type="entry name" value="2,3-Dihydroxybiphenyl 1,2-Dioxygenase, domain 1"/>
    <property type="match status" value="1"/>
</dbReference>
<dbReference type="PANTHER" id="PTHR36503">
    <property type="entry name" value="BLR2520 PROTEIN"/>
    <property type="match status" value="1"/>
</dbReference>
<evidence type="ECO:0000313" key="2">
    <source>
        <dbReference type="EMBL" id="HIU42801.1"/>
    </source>
</evidence>
<name>A0A9D1IU59_9CLOT</name>
<dbReference type="SUPFAM" id="SSF54593">
    <property type="entry name" value="Glyoxalase/Bleomycin resistance protein/Dihydroxybiphenyl dioxygenase"/>
    <property type="match status" value="1"/>
</dbReference>
<sequence length="123" mass="13905">MSIQSSVVFLPCSDIEATHRFYAEVMGLRLHQSQSGGLARIYDTGYGYWGFVEYKDGRPAALAGMTLSLNCESCEDVDRMHALVLSRGAPEVQPPRMHEKFAVYSSFVRDPDGRYVELQYIME</sequence>
<dbReference type="EMBL" id="DVMR01000009">
    <property type="protein sequence ID" value="HIU42801.1"/>
    <property type="molecule type" value="Genomic_DNA"/>
</dbReference>
<comment type="caution">
    <text evidence="2">The sequence shown here is derived from an EMBL/GenBank/DDBJ whole genome shotgun (WGS) entry which is preliminary data.</text>
</comment>
<proteinExistence type="predicted"/>
<accession>A0A9D1IU59</accession>
<dbReference type="PROSITE" id="PS51819">
    <property type="entry name" value="VOC"/>
    <property type="match status" value="1"/>
</dbReference>
<dbReference type="Proteomes" id="UP000824073">
    <property type="component" value="Unassembled WGS sequence"/>
</dbReference>
<gene>
    <name evidence="2" type="ORF">IAB67_00700</name>
</gene>
<feature type="domain" description="VOC" evidence="1">
    <location>
        <begin position="2"/>
        <end position="121"/>
    </location>
</feature>
<reference evidence="2" key="2">
    <citation type="journal article" date="2021" name="PeerJ">
        <title>Extensive microbial diversity within the chicken gut microbiome revealed by metagenomics and culture.</title>
        <authorList>
            <person name="Gilroy R."/>
            <person name="Ravi A."/>
            <person name="Getino M."/>
            <person name="Pursley I."/>
            <person name="Horton D.L."/>
            <person name="Alikhan N.F."/>
            <person name="Baker D."/>
            <person name="Gharbi K."/>
            <person name="Hall N."/>
            <person name="Watson M."/>
            <person name="Adriaenssens E.M."/>
            <person name="Foster-Nyarko E."/>
            <person name="Jarju S."/>
            <person name="Secka A."/>
            <person name="Antonio M."/>
            <person name="Oren A."/>
            <person name="Chaudhuri R.R."/>
            <person name="La Ragione R."/>
            <person name="Hildebrand F."/>
            <person name="Pallen M.J."/>
        </authorList>
    </citation>
    <scope>NUCLEOTIDE SEQUENCE</scope>
    <source>
        <strain evidence="2">CHK191-8634</strain>
    </source>
</reference>